<dbReference type="GO" id="GO:0050660">
    <property type="term" value="F:flavin adenine dinucleotide binding"/>
    <property type="evidence" value="ECO:0007669"/>
    <property type="project" value="TreeGrafter"/>
</dbReference>
<evidence type="ECO:0000259" key="2">
    <source>
        <dbReference type="Pfam" id="PF00205"/>
    </source>
</evidence>
<dbReference type="AlphaFoldDB" id="G2FBR2"/>
<protein>
    <submittedName>
        <fullName evidence="3">Acetolactate synthase-like protein</fullName>
    </submittedName>
</protein>
<dbReference type="EMBL" id="AFZB01000002">
    <property type="protein sequence ID" value="EGW55743.1"/>
    <property type="molecule type" value="Genomic_DNA"/>
</dbReference>
<dbReference type="GO" id="GO:0009097">
    <property type="term" value="P:isoleucine biosynthetic process"/>
    <property type="evidence" value="ECO:0007669"/>
    <property type="project" value="TreeGrafter"/>
</dbReference>
<dbReference type="GO" id="GO:0000287">
    <property type="term" value="F:magnesium ion binding"/>
    <property type="evidence" value="ECO:0007669"/>
    <property type="project" value="InterPro"/>
</dbReference>
<dbReference type="PANTHER" id="PTHR18968">
    <property type="entry name" value="THIAMINE PYROPHOSPHATE ENZYMES"/>
    <property type="match status" value="1"/>
</dbReference>
<sequence length="83" mass="8649">MIRAAASPALVAFVETLQIPVAQTFMAKGVIPFSHPLSLGTVGLQANDYVACGFARADLVICIGFDMVESTTLTCGTPTRTSS</sequence>
<dbReference type="Gene3D" id="3.40.50.1220">
    <property type="entry name" value="TPP-binding domain"/>
    <property type="match status" value="1"/>
</dbReference>
<comment type="caution">
    <text evidence="3">The sequence shown here is derived from an EMBL/GenBank/DDBJ whole genome shotgun (WGS) entry which is preliminary data.</text>
</comment>
<dbReference type="Proteomes" id="UP000005167">
    <property type="component" value="Unassembled WGS sequence"/>
</dbReference>
<dbReference type="eggNOG" id="COG0028">
    <property type="taxonomic scope" value="Bacteria"/>
</dbReference>
<proteinExistence type="inferred from homology"/>
<gene>
    <name evidence="3" type="ORF">TevJSym_ab00950</name>
</gene>
<evidence type="ECO:0000313" key="4">
    <source>
        <dbReference type="Proteomes" id="UP000005167"/>
    </source>
</evidence>
<evidence type="ECO:0000313" key="3">
    <source>
        <dbReference type="EMBL" id="EGW55743.1"/>
    </source>
</evidence>
<dbReference type="GO" id="GO:0009099">
    <property type="term" value="P:L-valine biosynthetic process"/>
    <property type="evidence" value="ECO:0007669"/>
    <property type="project" value="TreeGrafter"/>
</dbReference>
<organism evidence="3 4">
    <name type="scientific">endosymbiont of Tevnia jerichonana</name>
    <name type="common">vent Tica</name>
    <dbReference type="NCBI Taxonomy" id="1049564"/>
    <lineage>
        <taxon>Bacteria</taxon>
        <taxon>Pseudomonadati</taxon>
        <taxon>Pseudomonadota</taxon>
        <taxon>Gammaproteobacteria</taxon>
        <taxon>sulfur-oxidizing symbionts</taxon>
    </lineage>
</organism>
<dbReference type="InterPro" id="IPR012000">
    <property type="entry name" value="Thiamin_PyroP_enz_cen_dom"/>
</dbReference>
<dbReference type="Pfam" id="PF00205">
    <property type="entry name" value="TPP_enzyme_M"/>
    <property type="match status" value="1"/>
</dbReference>
<comment type="similarity">
    <text evidence="1">Belongs to the TPP enzyme family.</text>
</comment>
<dbReference type="SUPFAM" id="SSF52467">
    <property type="entry name" value="DHS-like NAD/FAD-binding domain"/>
    <property type="match status" value="1"/>
</dbReference>
<keyword evidence="4" id="KW-1185">Reference proteome</keyword>
<dbReference type="PANTHER" id="PTHR18968:SF129">
    <property type="entry name" value="ACETOLACTATE SYNTHASE"/>
    <property type="match status" value="1"/>
</dbReference>
<accession>G2FBR2</accession>
<dbReference type="InterPro" id="IPR029035">
    <property type="entry name" value="DHS-like_NAD/FAD-binding_dom"/>
</dbReference>
<feature type="domain" description="Thiamine pyrophosphate enzyme central" evidence="2">
    <location>
        <begin position="2"/>
        <end position="71"/>
    </location>
</feature>
<dbReference type="GO" id="GO:0030976">
    <property type="term" value="F:thiamine pyrophosphate binding"/>
    <property type="evidence" value="ECO:0007669"/>
    <property type="project" value="InterPro"/>
</dbReference>
<dbReference type="GO" id="GO:0005948">
    <property type="term" value="C:acetolactate synthase complex"/>
    <property type="evidence" value="ECO:0007669"/>
    <property type="project" value="TreeGrafter"/>
</dbReference>
<dbReference type="GO" id="GO:0003984">
    <property type="term" value="F:acetolactate synthase activity"/>
    <property type="evidence" value="ECO:0007669"/>
    <property type="project" value="TreeGrafter"/>
</dbReference>
<reference evidence="3 4" key="1">
    <citation type="journal article" date="2011" name="ISME J.">
        <title>The endosymbionts of the deep-sea tubeworms Riftia pachyptila and Tevnia jerichonana share an identical physiology as revealed by proteogenomic analyses.</title>
        <authorList>
            <person name="Gardebrecht A."/>
            <person name="Markert S."/>
            <person name="Felbeck H."/>
            <person name="Thuermer A."/>
            <person name="Albrecht D."/>
            <person name="Wollherr A."/>
            <person name="Kabisch J."/>
            <person name="Lehmann R."/>
            <person name="Daniel R."/>
            <person name="Liesegang H."/>
            <person name="Hecker M."/>
            <person name="Sievert S.M."/>
            <person name="Schweder T."/>
        </authorList>
    </citation>
    <scope>NUCLEOTIDE SEQUENCE [LARGE SCALE GENOMIC DNA]</scope>
</reference>
<evidence type="ECO:0000256" key="1">
    <source>
        <dbReference type="ARBA" id="ARBA00007812"/>
    </source>
</evidence>
<name>G2FBR2_9GAMM</name>
<dbReference type="InterPro" id="IPR045229">
    <property type="entry name" value="TPP_enz"/>
</dbReference>